<dbReference type="PROSITE" id="PS50173">
    <property type="entry name" value="UMUC"/>
    <property type="match status" value="1"/>
</dbReference>
<proteinExistence type="inferred from homology"/>
<dbReference type="GO" id="GO:0009432">
    <property type="term" value="P:SOS response"/>
    <property type="evidence" value="ECO:0007669"/>
    <property type="project" value="TreeGrafter"/>
</dbReference>
<dbReference type="STRING" id="1618333.UR93_C0001G0023"/>
<keyword evidence="3" id="KW-0808">Transferase</keyword>
<keyword evidence="3" id="KW-0239">DNA-directed DNA polymerase</keyword>
<dbReference type="InterPro" id="IPR001126">
    <property type="entry name" value="UmuC"/>
</dbReference>
<dbReference type="Gene3D" id="3.30.70.270">
    <property type="match status" value="1"/>
</dbReference>
<dbReference type="GO" id="GO:0003887">
    <property type="term" value="F:DNA-directed DNA polymerase activity"/>
    <property type="evidence" value="ECO:0007669"/>
    <property type="project" value="UniProtKB-KW"/>
</dbReference>
<comment type="caution">
    <text evidence="3">The sequence shown here is derived from an EMBL/GenBank/DDBJ whole genome shotgun (WGS) entry which is preliminary data.</text>
</comment>
<evidence type="ECO:0000313" key="3">
    <source>
        <dbReference type="EMBL" id="KKP89191.1"/>
    </source>
</evidence>
<protein>
    <submittedName>
        <fullName evidence="3">DNA-directed DNA polymerase</fullName>
    </submittedName>
</protein>
<comment type="similarity">
    <text evidence="1">Belongs to the DNA polymerase type-Y family.</text>
</comment>
<dbReference type="GO" id="GO:0005829">
    <property type="term" value="C:cytosol"/>
    <property type="evidence" value="ECO:0007669"/>
    <property type="project" value="TreeGrafter"/>
</dbReference>
<dbReference type="SUPFAM" id="SSF56672">
    <property type="entry name" value="DNA/RNA polymerases"/>
    <property type="match status" value="1"/>
</dbReference>
<dbReference type="Proteomes" id="UP000034316">
    <property type="component" value="Unassembled WGS sequence"/>
</dbReference>
<dbReference type="Pfam" id="PF11799">
    <property type="entry name" value="IMS_C"/>
    <property type="match status" value="1"/>
</dbReference>
<evidence type="ECO:0000313" key="4">
    <source>
        <dbReference type="Proteomes" id="UP000034316"/>
    </source>
</evidence>
<dbReference type="InterPro" id="IPR036775">
    <property type="entry name" value="DNA_pol_Y-fam_lit_finger_sf"/>
</dbReference>
<dbReference type="EMBL" id="LBRB01000001">
    <property type="protein sequence ID" value="KKP89191.1"/>
    <property type="molecule type" value="Genomic_DNA"/>
</dbReference>
<dbReference type="Gene3D" id="1.10.150.20">
    <property type="entry name" value="5' to 3' exonuclease, C-terminal subdomain"/>
    <property type="match status" value="1"/>
</dbReference>
<sequence length="387" mass="43901">MDSYFASVEQQVQANLRGVPIVVTPYVSPTGCIISPSKNAKKLGIKTGMLVKEAQAIYPKVIVQEARPELYIFFHHQIVKLLNNLTPFVRVMSVDEMSLVLSPSERNIACCQKIACTIKNQMRQRVGDFLTCSIGIGPNQFIAKTASEINKPNGFYTCGLDNLKTFYQQLKLRDLPGINFNIEKKLNFLGIKTPTDLYQADQLYLLKNLKHMGKIWYFRLRGYETDIFTSRRQTVGHSFVLPPELREIKCLKKVLAKLAFKIGYRLRKEKLQAGAISLIIKTLPFGTLKTYCRLPLVCDSQRITWAACHLLNKLPSNFKPIALYLTAYNLNRSAHQLPLFDCQKKIENISKLMDKINDKYGSQTITSGNLLESDAIAPNRISFGEPK</sequence>
<feature type="domain" description="UmuC" evidence="2">
    <location>
        <begin position="1"/>
        <end position="179"/>
    </location>
</feature>
<dbReference type="SUPFAM" id="SSF100879">
    <property type="entry name" value="Lesion bypass DNA polymerase (Y-family), little finger domain"/>
    <property type="match status" value="1"/>
</dbReference>
<evidence type="ECO:0000256" key="1">
    <source>
        <dbReference type="ARBA" id="ARBA00010945"/>
    </source>
</evidence>
<dbReference type="InterPro" id="IPR043502">
    <property type="entry name" value="DNA/RNA_pol_sf"/>
</dbReference>
<dbReference type="AlphaFoldDB" id="A0A0G0DK72"/>
<evidence type="ECO:0000259" key="2">
    <source>
        <dbReference type="PROSITE" id="PS50173"/>
    </source>
</evidence>
<gene>
    <name evidence="3" type="ORF">UR93_C0001G0023</name>
</gene>
<dbReference type="InterPro" id="IPR050116">
    <property type="entry name" value="DNA_polymerase-Y"/>
</dbReference>
<keyword evidence="3" id="KW-0548">Nucleotidyltransferase</keyword>
<dbReference type="InterPro" id="IPR043128">
    <property type="entry name" value="Rev_trsase/Diguanyl_cyclase"/>
</dbReference>
<reference evidence="3 4" key="1">
    <citation type="journal article" date="2015" name="Nature">
        <title>rRNA introns, odd ribosomes, and small enigmatic genomes across a large radiation of phyla.</title>
        <authorList>
            <person name="Brown C.T."/>
            <person name="Hug L.A."/>
            <person name="Thomas B.C."/>
            <person name="Sharon I."/>
            <person name="Castelle C.J."/>
            <person name="Singh A."/>
            <person name="Wilkins M.J."/>
            <person name="Williams K.H."/>
            <person name="Banfield J.F."/>
        </authorList>
    </citation>
    <scope>NUCLEOTIDE SEQUENCE [LARGE SCALE GENOMIC DNA]</scope>
</reference>
<dbReference type="InterPro" id="IPR017961">
    <property type="entry name" value="DNA_pol_Y-fam_little_finger"/>
</dbReference>
<dbReference type="Gene3D" id="3.40.1170.60">
    <property type="match status" value="1"/>
</dbReference>
<organism evidence="3 4">
    <name type="scientific">Berkelbacteria bacterium GW2011_GWA2_35_9</name>
    <dbReference type="NCBI Taxonomy" id="1618333"/>
    <lineage>
        <taxon>Bacteria</taxon>
        <taxon>Candidatus Berkelbacteria</taxon>
    </lineage>
</organism>
<accession>A0A0G0DK72</accession>
<dbReference type="PANTHER" id="PTHR11076:SF33">
    <property type="entry name" value="DNA POLYMERASE KAPPA"/>
    <property type="match status" value="1"/>
</dbReference>
<dbReference type="PANTHER" id="PTHR11076">
    <property type="entry name" value="DNA REPAIR POLYMERASE UMUC / TRANSFERASE FAMILY MEMBER"/>
    <property type="match status" value="1"/>
</dbReference>
<dbReference type="Pfam" id="PF00817">
    <property type="entry name" value="IMS"/>
    <property type="match status" value="1"/>
</dbReference>
<dbReference type="GO" id="GO:0006281">
    <property type="term" value="P:DNA repair"/>
    <property type="evidence" value="ECO:0007669"/>
    <property type="project" value="InterPro"/>
</dbReference>
<dbReference type="GO" id="GO:0003684">
    <property type="term" value="F:damaged DNA binding"/>
    <property type="evidence" value="ECO:0007669"/>
    <property type="project" value="InterPro"/>
</dbReference>
<dbReference type="GO" id="GO:0042276">
    <property type="term" value="P:error-prone translesion synthesis"/>
    <property type="evidence" value="ECO:0007669"/>
    <property type="project" value="TreeGrafter"/>
</dbReference>
<name>A0A0G0DK72_9BACT</name>